<protein>
    <recommendedName>
        <fullName evidence="2">PD-(D/E)XK nuclease superfamily protein</fullName>
    </recommendedName>
</protein>
<reference evidence="1" key="1">
    <citation type="submission" date="2020-02" db="EMBL/GenBank/DDBJ databases">
        <authorList>
            <person name="Meier V. D."/>
        </authorList>
    </citation>
    <scope>NUCLEOTIDE SEQUENCE</scope>
    <source>
        <strain evidence="1">AVDCRST_MAG14</strain>
    </source>
</reference>
<organism evidence="1">
    <name type="scientific">uncultured Rubrobacteraceae bacterium</name>
    <dbReference type="NCBI Taxonomy" id="349277"/>
    <lineage>
        <taxon>Bacteria</taxon>
        <taxon>Bacillati</taxon>
        <taxon>Actinomycetota</taxon>
        <taxon>Rubrobacteria</taxon>
        <taxon>Rubrobacterales</taxon>
        <taxon>Rubrobacteraceae</taxon>
        <taxon>environmental samples</taxon>
    </lineage>
</organism>
<accession>A0A6J4QWT4</accession>
<name>A0A6J4QWT4_9ACTN</name>
<dbReference type="Pfam" id="PF14281">
    <property type="entry name" value="PDDEXK_4"/>
    <property type="match status" value="1"/>
</dbReference>
<evidence type="ECO:0000313" key="1">
    <source>
        <dbReference type="EMBL" id="CAA9457341.1"/>
    </source>
</evidence>
<proteinExistence type="predicted"/>
<sequence>MPGRIERPQTFMEIAGYPHYENVCSNFLRFFFDPEGPHGLGSLFLDALLNSVNIAGGVEGFGGNVSVEREVVTEAGNRIDLLIKSDSHALLIENKIFAAIANPFEDYAVYLDSLKNESGVGYDKKTKILLTLYPSREGAEWDFVNLIYADFASAVRSKLGHHVSKADTRYLTLMLDFLNTLESLEEGTRMNQEFVKLLGKREGEVEEFLTALSEFRSELREKVKQLGALIDVDRPGQVEQIPWRPNASPIHFLQHRVYANLYVDHDSYVVVDTSISPKGWEIRIFYRGTPDLSNLEEAHEEFKVPFERNGHFIYHERFDYDEDLNLVAPVVQGIVETISDSLPEPPDC</sequence>
<evidence type="ECO:0008006" key="2">
    <source>
        <dbReference type="Google" id="ProtNLM"/>
    </source>
</evidence>
<dbReference type="InterPro" id="IPR029470">
    <property type="entry name" value="PDDEXK_4"/>
</dbReference>
<dbReference type="AlphaFoldDB" id="A0A6J4QWT4"/>
<dbReference type="EMBL" id="CADCVG010000077">
    <property type="protein sequence ID" value="CAA9457341.1"/>
    <property type="molecule type" value="Genomic_DNA"/>
</dbReference>
<gene>
    <name evidence="1" type="ORF">AVDCRST_MAG14-1816</name>
</gene>